<accession>A0ABW1YRC3</accession>
<keyword evidence="2" id="KW-1185">Reference proteome</keyword>
<dbReference type="EMBL" id="JBHSVR010000001">
    <property type="protein sequence ID" value="MFC6635225.1"/>
    <property type="molecule type" value="Genomic_DNA"/>
</dbReference>
<organism evidence="1 2">
    <name type="scientific">Microbulbifer taiwanensis</name>
    <dbReference type="NCBI Taxonomy" id="986746"/>
    <lineage>
        <taxon>Bacteria</taxon>
        <taxon>Pseudomonadati</taxon>
        <taxon>Pseudomonadota</taxon>
        <taxon>Gammaproteobacteria</taxon>
        <taxon>Cellvibrionales</taxon>
        <taxon>Microbulbiferaceae</taxon>
        <taxon>Microbulbifer</taxon>
    </lineage>
</organism>
<name>A0ABW1YRC3_9GAMM</name>
<proteinExistence type="predicted"/>
<dbReference type="RefSeq" id="WP_193193326.1">
    <property type="nucleotide sequence ID" value="NZ_JACZFR010000044.1"/>
</dbReference>
<evidence type="ECO:0000313" key="2">
    <source>
        <dbReference type="Proteomes" id="UP001596425"/>
    </source>
</evidence>
<evidence type="ECO:0000313" key="1">
    <source>
        <dbReference type="EMBL" id="MFC6635225.1"/>
    </source>
</evidence>
<gene>
    <name evidence="1" type="ORF">ACFQBM_18230</name>
</gene>
<dbReference type="InterPro" id="IPR011042">
    <property type="entry name" value="6-blade_b-propeller_TolB-like"/>
</dbReference>
<reference evidence="2" key="1">
    <citation type="journal article" date="2019" name="Int. J. Syst. Evol. Microbiol.">
        <title>The Global Catalogue of Microorganisms (GCM) 10K type strain sequencing project: providing services to taxonomists for standard genome sequencing and annotation.</title>
        <authorList>
            <consortium name="The Broad Institute Genomics Platform"/>
            <consortium name="The Broad Institute Genome Sequencing Center for Infectious Disease"/>
            <person name="Wu L."/>
            <person name="Ma J."/>
        </authorList>
    </citation>
    <scope>NUCLEOTIDE SEQUENCE [LARGE SCALE GENOMIC DNA]</scope>
    <source>
        <strain evidence="2">CGMCC 1.13718</strain>
    </source>
</reference>
<comment type="caution">
    <text evidence="1">The sequence shown here is derived from an EMBL/GenBank/DDBJ whole genome shotgun (WGS) entry which is preliminary data.</text>
</comment>
<protein>
    <submittedName>
        <fullName evidence="1">Uncharacterized protein</fullName>
    </submittedName>
</protein>
<dbReference type="Gene3D" id="2.120.10.30">
    <property type="entry name" value="TolB, C-terminal domain"/>
    <property type="match status" value="1"/>
</dbReference>
<dbReference type="PANTHER" id="PTHR24104:SF51">
    <property type="entry name" value="SMP-30_GLUCONOLACTONASE_LRE-LIKE REGION DOMAIN-CONTAINING PROTEIN"/>
    <property type="match status" value="1"/>
</dbReference>
<dbReference type="PANTHER" id="PTHR24104">
    <property type="entry name" value="E3 UBIQUITIN-PROTEIN LIGASE NHLRC1-RELATED"/>
    <property type="match status" value="1"/>
</dbReference>
<sequence>MKIAGPAGYLSFHPRLPTLIAVAALLSLGGLLARAQGDIDRNPEAGSPTDSALQQFAPNDPWLPRVKKIRGRVEGNGGPLPGYRVSLRVSYAGNFPVDHVLGISTTDAAGEFEIRYRLPGKLSPWLKPVYFVIAEKRPAMLAGAVGAGSKVLEKVVINERTTVATGTSFAQFIEGRKIRGNTNGMRNAVKMAENMANPANGHIGEVLARTPNGSETSTLTTFNSLTNVVAACIASAANCHDLFAATSGGGSAPHNVLQAIANIAKFPAYPNYPLNAGDPLFLLSLLSPIYQPALTDRPTNWLLFLKFTGGFYSQQDRFNLMDGPGNVAIDERGFGWINANYEPAAPSEVACAGLRLMKFYPWGESFPGSPYFGGGLSGAGFGITFDPHGNLWVGNFGFEAPDCADGTVPPDPAKEIPATHNSVSLFHPSGTPLSPPSGFTRGNISWPQGVVSDRKGNIWSANCGNDSVTFIPRGNPLRARNIPLPGGITNTGAETPLLKPFAIAIDPKGRAWVTGNEAQEVYIVSADGSVETVDSSAVSVSWPMGIAGDSQGNMWVSSSDTVNIVCTTPLDSQAGGMPSLIFYPADGGTPKQYTKVGGLSVPWGNAVDGDDTVWVFNFGHTPMEDADEDYEWPDTGIARFCGVGNCPPGLKPGDPISPHTGYTSDALERITAGAVDPSGNIWLLNNWRKDGPLFYDTNPGGNSFVIVPGAAKPVKTPLIGPPRAFRKAHHPDL</sequence>
<dbReference type="Proteomes" id="UP001596425">
    <property type="component" value="Unassembled WGS sequence"/>
</dbReference>
<dbReference type="InterPro" id="IPR050952">
    <property type="entry name" value="TRIM-NHL_E3_ligases"/>
</dbReference>
<dbReference type="SUPFAM" id="SSF101898">
    <property type="entry name" value="NHL repeat"/>
    <property type="match status" value="1"/>
</dbReference>